<dbReference type="Proteomes" id="UP000008281">
    <property type="component" value="Unassembled WGS sequence"/>
</dbReference>
<evidence type="ECO:0000313" key="3">
    <source>
        <dbReference type="Proteomes" id="UP000008281"/>
    </source>
</evidence>
<keyword evidence="1" id="KW-1133">Transmembrane helix</keyword>
<keyword evidence="1" id="KW-0472">Membrane</keyword>
<feature type="transmembrane region" description="Helical" evidence="1">
    <location>
        <begin position="311"/>
        <end position="334"/>
    </location>
</feature>
<feature type="transmembrane region" description="Helical" evidence="1">
    <location>
        <begin position="6"/>
        <end position="29"/>
    </location>
</feature>
<feature type="transmembrane region" description="Helical" evidence="1">
    <location>
        <begin position="184"/>
        <end position="208"/>
    </location>
</feature>
<sequence length="409" mass="47465">MHRNNGKLYLTVALIEAVALIWFPISIFPVIDHFYETIKKFYYVFSWLLFCILPAWYTARNGYENTQDALFIAIVFIVFLLYVIVQVLHVLISLLAIQGVLIYFFQSIEKNLVAVQNKILNNIRYLYIAILGFDILGVFYESKCDHCSKGHVTRTLAAQNFCSKIQYISNLYPSTMLGSLWLEISSIVEVISVTLAIPNNLLLLFCIFNKSPKTFGNYRYLMAFFTYQSTWFSIITLFLNVNYFTHQTSISIFVRRNLLGLPDLGMMVLTCLVCSSNCMMFVALAVQFVYRYFAMTKNPNICLFNSWRMSLWYAAMISISICFGIIAFICGYLMEGARVDGFRESLFSTFELPENSTVYYSRMTYYTRDSSTEIQRETRKSTTENCFYDNWISIDFKDTTGGQTCDFYV</sequence>
<feature type="transmembrane region" description="Helical" evidence="1">
    <location>
        <begin position="71"/>
        <end position="104"/>
    </location>
</feature>
<dbReference type="PANTHER" id="PTHR22943:SF60">
    <property type="entry name" value="SEVEN TM RECEPTOR"/>
    <property type="match status" value="1"/>
</dbReference>
<protein>
    <submittedName>
        <fullName evidence="2">Uncharacterized protein</fullName>
    </submittedName>
</protein>
<dbReference type="OrthoDB" id="5819216at2759"/>
<dbReference type="Pfam" id="PF10326">
    <property type="entry name" value="7TM_GPCR_Str"/>
    <property type="match status" value="1"/>
</dbReference>
<dbReference type="Pfam" id="PF10325">
    <property type="entry name" value="7TM_GPCR_Srz"/>
    <property type="match status" value="1"/>
</dbReference>
<dbReference type="InterPro" id="IPR018817">
    <property type="entry name" value="7TM_GPCR_serpentine_rcpt_Srz"/>
</dbReference>
<name>E3N2D4_CAERE</name>
<gene>
    <name evidence="2" type="ORF">CRE_16971</name>
</gene>
<dbReference type="GO" id="GO:0005886">
    <property type="term" value="C:plasma membrane"/>
    <property type="evidence" value="ECO:0007669"/>
    <property type="project" value="TreeGrafter"/>
</dbReference>
<reference evidence="2" key="1">
    <citation type="submission" date="2007-07" db="EMBL/GenBank/DDBJ databases">
        <title>PCAP assembly of the Caenorhabditis remanei genome.</title>
        <authorList>
            <consortium name="The Caenorhabditis remanei Sequencing Consortium"/>
            <person name="Wilson R.K."/>
        </authorList>
    </citation>
    <scope>NUCLEOTIDE SEQUENCE [LARGE SCALE GENOMIC DNA]</scope>
    <source>
        <strain evidence="2">PB4641</strain>
    </source>
</reference>
<proteinExistence type="predicted"/>
<feature type="transmembrane region" description="Helical" evidence="1">
    <location>
        <begin position="220"/>
        <end position="244"/>
    </location>
</feature>
<dbReference type="GO" id="GO:0042048">
    <property type="term" value="P:olfactory behavior"/>
    <property type="evidence" value="ECO:0007669"/>
    <property type="project" value="TreeGrafter"/>
</dbReference>
<organism evidence="3">
    <name type="scientific">Caenorhabditis remanei</name>
    <name type="common">Caenorhabditis vulgaris</name>
    <dbReference type="NCBI Taxonomy" id="31234"/>
    <lineage>
        <taxon>Eukaryota</taxon>
        <taxon>Metazoa</taxon>
        <taxon>Ecdysozoa</taxon>
        <taxon>Nematoda</taxon>
        <taxon>Chromadorea</taxon>
        <taxon>Rhabditida</taxon>
        <taxon>Rhabditina</taxon>
        <taxon>Rhabditomorpha</taxon>
        <taxon>Rhabditoidea</taxon>
        <taxon>Rhabditidae</taxon>
        <taxon>Peloderinae</taxon>
        <taxon>Caenorhabditis</taxon>
    </lineage>
</organism>
<feature type="transmembrane region" description="Helical" evidence="1">
    <location>
        <begin position="264"/>
        <end position="290"/>
    </location>
</feature>
<dbReference type="GO" id="GO:0038022">
    <property type="term" value="F:G protein-coupled olfactory receptor activity"/>
    <property type="evidence" value="ECO:0007669"/>
    <property type="project" value="TreeGrafter"/>
</dbReference>
<accession>E3N2D4</accession>
<dbReference type="InterPro" id="IPR019428">
    <property type="entry name" value="7TM_GPCR_serpentine_rcpt_Str"/>
</dbReference>
<dbReference type="EMBL" id="DS268512">
    <property type="protein sequence ID" value="EFO84119.1"/>
    <property type="molecule type" value="Genomic_DNA"/>
</dbReference>
<dbReference type="AlphaFoldDB" id="E3N2D4"/>
<keyword evidence="3" id="KW-1185">Reference proteome</keyword>
<feature type="transmembrane region" description="Helical" evidence="1">
    <location>
        <begin position="41"/>
        <end position="59"/>
    </location>
</feature>
<feature type="transmembrane region" description="Helical" evidence="1">
    <location>
        <begin position="125"/>
        <end position="142"/>
    </location>
</feature>
<evidence type="ECO:0000313" key="2">
    <source>
        <dbReference type="EMBL" id="EFO84119.1"/>
    </source>
</evidence>
<evidence type="ECO:0000256" key="1">
    <source>
        <dbReference type="SAM" id="Phobius"/>
    </source>
</evidence>
<keyword evidence="1" id="KW-0812">Transmembrane</keyword>
<dbReference type="HOGENOM" id="CLU_673067_0_0_1"/>
<dbReference type="PANTHER" id="PTHR22943">
    <property type="entry name" value="7-TRANSMEMBRANE DOMAIN RECEPTOR C.ELEGANS"/>
    <property type="match status" value="1"/>
</dbReference>
<dbReference type="InParanoid" id="E3N2D4"/>